<feature type="chain" id="PRO_5043646617" evidence="2">
    <location>
        <begin position="23"/>
        <end position="640"/>
    </location>
</feature>
<feature type="region of interest" description="Disordered" evidence="1">
    <location>
        <begin position="402"/>
        <end position="472"/>
    </location>
</feature>
<name>A0A1I7RUV2_BURXY</name>
<evidence type="ECO:0000313" key="3">
    <source>
        <dbReference type="Proteomes" id="UP000095284"/>
    </source>
</evidence>
<organism evidence="3 4">
    <name type="scientific">Bursaphelenchus xylophilus</name>
    <name type="common">Pinewood nematode worm</name>
    <name type="synonym">Aphelenchoides xylophilus</name>
    <dbReference type="NCBI Taxonomy" id="6326"/>
    <lineage>
        <taxon>Eukaryota</taxon>
        <taxon>Metazoa</taxon>
        <taxon>Ecdysozoa</taxon>
        <taxon>Nematoda</taxon>
        <taxon>Chromadorea</taxon>
        <taxon>Rhabditida</taxon>
        <taxon>Tylenchina</taxon>
        <taxon>Tylenchomorpha</taxon>
        <taxon>Aphelenchoidea</taxon>
        <taxon>Aphelenchoididae</taxon>
        <taxon>Bursaphelenchus</taxon>
    </lineage>
</organism>
<protein>
    <submittedName>
        <fullName evidence="4">Uncharacterized protein</fullName>
    </submittedName>
</protein>
<feature type="compositionally biased region" description="Basic and acidic residues" evidence="1">
    <location>
        <begin position="402"/>
        <end position="420"/>
    </location>
</feature>
<feature type="compositionally biased region" description="Basic residues" evidence="1">
    <location>
        <begin position="533"/>
        <end position="542"/>
    </location>
</feature>
<feature type="compositionally biased region" description="Polar residues" evidence="1">
    <location>
        <begin position="579"/>
        <end position="596"/>
    </location>
</feature>
<feature type="region of interest" description="Disordered" evidence="1">
    <location>
        <begin position="485"/>
        <end position="623"/>
    </location>
</feature>
<evidence type="ECO:0000313" key="4">
    <source>
        <dbReference type="WBParaSite" id="BXY_0451200.1"/>
    </source>
</evidence>
<keyword evidence="2" id="KW-0732">Signal</keyword>
<dbReference type="WBParaSite" id="BXY_0451200.1">
    <property type="protein sequence ID" value="BXY_0451200.1"/>
    <property type="gene ID" value="BXY_0451200"/>
</dbReference>
<feature type="compositionally biased region" description="Polar residues" evidence="1">
    <location>
        <begin position="561"/>
        <end position="570"/>
    </location>
</feature>
<evidence type="ECO:0000256" key="1">
    <source>
        <dbReference type="SAM" id="MobiDB-lite"/>
    </source>
</evidence>
<feature type="compositionally biased region" description="Polar residues" evidence="1">
    <location>
        <begin position="502"/>
        <end position="527"/>
    </location>
</feature>
<dbReference type="AlphaFoldDB" id="A0A1I7RUV2"/>
<dbReference type="Proteomes" id="UP000095284">
    <property type="component" value="Unplaced"/>
</dbReference>
<evidence type="ECO:0000256" key="2">
    <source>
        <dbReference type="SAM" id="SignalP"/>
    </source>
</evidence>
<reference evidence="4" key="1">
    <citation type="submission" date="2016-11" db="UniProtKB">
        <authorList>
            <consortium name="WormBaseParasite"/>
        </authorList>
    </citation>
    <scope>IDENTIFICATION</scope>
</reference>
<feature type="signal peptide" evidence="2">
    <location>
        <begin position="1"/>
        <end position="22"/>
    </location>
</feature>
<accession>A0A1I7RUV2</accession>
<proteinExistence type="predicted"/>
<feature type="compositionally biased region" description="Low complexity" evidence="1">
    <location>
        <begin position="543"/>
        <end position="560"/>
    </location>
</feature>
<sequence length="640" mass="73305">MYAFFLLYFRLLDSFIMVRTYAFNPSMQSSMDIPGGPSVTFKSFTMKPRTPISRVNPLPRLLNPPQSAVRSVIPVTNHQRNPIQVSRRCPLEPIDSYNLNRSLESLNEPNILLPPEKLFSSKSISNLSKLDLSLDDNTTLLGVQSIVVNGQRYFRPLDEDANRVLNEQFKTLKVINSGRYGNEFNDFNAAFSALALAAEQNRRSERSERSQGQGEALRVDNGLREIPENRIARLKLNVLENNNNYMPNERIGYKFPPHETPSHDSGIVMDNDLPWARGNPQPRNGKRGTAGWSQNQRIGYGSSFLGDSYGSVRDDFAMQTSAPPPIDSNFNTTNRSLGATILSDPLVNRPAYYDPIEESKRWEKEQHRLDLLHQIQENEQRKRLEKQKEWEEDERERLRAERTVQRQRAEMEREQEEVKHRQAMAELKAQRAALEAENQRMARRGRSPVPSENRQNFRKHSTHEAVGTPAPQLEWWERKKTWEERQKETQSPVIPALRNRTNEPNRGLSRSNSKSGESATPLNIDSTSESGRSRVRSNRRLSRGSQAASIDSSVSRRSNSTEVYLTSHSASRMGDRRPSQGSRTPVSRASRHSYTPSVAERPRIHTSFSQTSAMKALDSTQKRLDDELRALRNRQFSTEH</sequence>